<name>A0A8X8LEN6_9BACT</name>
<evidence type="ECO:0000313" key="2">
    <source>
        <dbReference type="Proteomes" id="UP000198711"/>
    </source>
</evidence>
<accession>A0A8X8LEN6</accession>
<reference evidence="1 2" key="1">
    <citation type="submission" date="2016-10" db="EMBL/GenBank/DDBJ databases">
        <authorList>
            <person name="Varghese N."/>
            <person name="Submissions S."/>
        </authorList>
    </citation>
    <scope>NUCLEOTIDE SEQUENCE [LARGE SCALE GENOMIC DNA]</scope>
    <source>
        <strain evidence="1 2">DSM 25353</strain>
    </source>
</reference>
<dbReference type="Proteomes" id="UP000198711">
    <property type="component" value="Unassembled WGS sequence"/>
</dbReference>
<proteinExistence type="predicted"/>
<evidence type="ECO:0000313" key="1">
    <source>
        <dbReference type="EMBL" id="SDX05534.1"/>
    </source>
</evidence>
<dbReference type="AlphaFoldDB" id="A0A8X8LEN6"/>
<dbReference type="EMBL" id="FNNO01000008">
    <property type="protein sequence ID" value="SDX05534.1"/>
    <property type="molecule type" value="Genomic_DNA"/>
</dbReference>
<sequence length="34" mass="3969">MVPKTGANTQILFVFFKGTWNDYYEIKKQLICNG</sequence>
<organism evidence="1 2">
    <name type="scientific">Hydrobacter penzbergensis</name>
    <dbReference type="NCBI Taxonomy" id="1235997"/>
    <lineage>
        <taxon>Bacteria</taxon>
        <taxon>Pseudomonadati</taxon>
        <taxon>Bacteroidota</taxon>
        <taxon>Chitinophagia</taxon>
        <taxon>Chitinophagales</taxon>
        <taxon>Chitinophagaceae</taxon>
        <taxon>Hydrobacter</taxon>
    </lineage>
</organism>
<keyword evidence="2" id="KW-1185">Reference proteome</keyword>
<protein>
    <submittedName>
        <fullName evidence="1">Uncharacterized protein</fullName>
    </submittedName>
</protein>
<gene>
    <name evidence="1" type="ORF">SAMN05444410_108157</name>
</gene>
<comment type="caution">
    <text evidence="1">The sequence shown here is derived from an EMBL/GenBank/DDBJ whole genome shotgun (WGS) entry which is preliminary data.</text>
</comment>